<keyword evidence="10" id="KW-1185">Reference proteome</keyword>
<dbReference type="InterPro" id="IPR045155">
    <property type="entry name" value="Beta-lactam_cat"/>
</dbReference>
<dbReference type="GO" id="GO:0030655">
    <property type="term" value="P:beta-lactam antibiotic catabolic process"/>
    <property type="evidence" value="ECO:0007669"/>
    <property type="project" value="InterPro"/>
</dbReference>
<evidence type="ECO:0000256" key="5">
    <source>
        <dbReference type="ARBA" id="ARBA00023251"/>
    </source>
</evidence>
<dbReference type="AlphaFoldDB" id="A0A240EKE6"/>
<dbReference type="PRINTS" id="PR00118">
    <property type="entry name" value="BLACTAMASEA"/>
</dbReference>
<dbReference type="EC" id="3.5.2.6" evidence="3 6"/>
<evidence type="ECO:0000256" key="7">
    <source>
        <dbReference type="SAM" id="SignalP"/>
    </source>
</evidence>
<dbReference type="InterPro" id="IPR000871">
    <property type="entry name" value="Beta-lactam_class-A"/>
</dbReference>
<reference evidence="10" key="1">
    <citation type="submission" date="2016-06" db="EMBL/GenBank/DDBJ databases">
        <authorList>
            <person name="Rodrigo-Torres L."/>
            <person name="Arahal R.D."/>
            <person name="Lucena T."/>
        </authorList>
    </citation>
    <scope>NUCLEOTIDE SEQUENCE [LARGE SCALE GENOMIC DNA]</scope>
    <source>
        <strain evidence="10">CECT8203</strain>
    </source>
</reference>
<keyword evidence="4 6" id="KW-0378">Hydrolase</keyword>
<sequence length="283" mass="30858">MNKSLVLLSLMLSAFFSSASTLDESIASIEQRISGRIGVSVLDSSTQQQWHYRGNERFPMMSTFKTLACAKMLHDADSGDLDKNALAPITSDKLIPWSPVTEKMVGSSITVSTACEATMETSDNTAANIVLHSIGGPQGLTEFLRLNQDDVTRLDRIEPELNQVLSGDQRDTTTPNAMNTTLHRLLFEGAMNPGSKNQLIAWMQGNTVSDSLLRSILPQGWSIADRSGAGANGSRGFTGAIWADNRKPLVISIYLTQTDLSMSERNQIINEIGGLIFQTYAIK</sequence>
<dbReference type="Gene3D" id="3.40.710.10">
    <property type="entry name" value="DD-peptidase/beta-lactamase superfamily"/>
    <property type="match status" value="1"/>
</dbReference>
<dbReference type="GO" id="GO:0046677">
    <property type="term" value="P:response to antibiotic"/>
    <property type="evidence" value="ECO:0007669"/>
    <property type="project" value="UniProtKB-UniRule"/>
</dbReference>
<proteinExistence type="inferred from homology"/>
<dbReference type="EMBL" id="OANU01000049">
    <property type="protein sequence ID" value="SNX49172.1"/>
    <property type="molecule type" value="Genomic_DNA"/>
</dbReference>
<dbReference type="NCBIfam" id="NF033103">
    <property type="entry name" value="bla_class_A"/>
    <property type="match status" value="1"/>
</dbReference>
<dbReference type="RefSeq" id="WP_096994285.1">
    <property type="nucleotide sequence ID" value="NZ_JBHSII010000011.1"/>
</dbReference>
<evidence type="ECO:0000256" key="3">
    <source>
        <dbReference type="ARBA" id="ARBA00012865"/>
    </source>
</evidence>
<gene>
    <name evidence="9" type="primary">carB6</name>
    <name evidence="9" type="ORF">VTH8203_02815</name>
</gene>
<evidence type="ECO:0000313" key="9">
    <source>
        <dbReference type="EMBL" id="SNX49172.1"/>
    </source>
</evidence>
<feature type="chain" id="PRO_5012353887" description="Beta-lactamase" evidence="7">
    <location>
        <begin position="20"/>
        <end position="283"/>
    </location>
</feature>
<keyword evidence="5 6" id="KW-0046">Antibiotic resistance</keyword>
<dbReference type="Proteomes" id="UP000219336">
    <property type="component" value="Unassembled WGS sequence"/>
</dbReference>
<evidence type="ECO:0000313" key="10">
    <source>
        <dbReference type="Proteomes" id="UP000219336"/>
    </source>
</evidence>
<evidence type="ECO:0000256" key="2">
    <source>
        <dbReference type="ARBA" id="ARBA00009009"/>
    </source>
</evidence>
<dbReference type="GO" id="GO:0008800">
    <property type="term" value="F:beta-lactamase activity"/>
    <property type="evidence" value="ECO:0007669"/>
    <property type="project" value="UniProtKB-UniRule"/>
</dbReference>
<dbReference type="OrthoDB" id="9784149at2"/>
<feature type="signal peptide" evidence="7">
    <location>
        <begin position="1"/>
        <end position="19"/>
    </location>
</feature>
<dbReference type="Pfam" id="PF13354">
    <property type="entry name" value="Beta-lactamase2"/>
    <property type="match status" value="1"/>
</dbReference>
<dbReference type="InterPro" id="IPR023650">
    <property type="entry name" value="Beta-lactam_class-A_AS"/>
</dbReference>
<comment type="similarity">
    <text evidence="2 6">Belongs to the class-A beta-lactamase family.</text>
</comment>
<protein>
    <recommendedName>
        <fullName evidence="3 6">Beta-lactamase</fullName>
        <ecNumber evidence="3 6">3.5.2.6</ecNumber>
    </recommendedName>
</protein>
<feature type="domain" description="Beta-lactamase class A catalytic" evidence="8">
    <location>
        <begin position="38"/>
        <end position="254"/>
    </location>
</feature>
<evidence type="ECO:0000256" key="1">
    <source>
        <dbReference type="ARBA" id="ARBA00001526"/>
    </source>
</evidence>
<dbReference type="SUPFAM" id="SSF56601">
    <property type="entry name" value="beta-lactamase/transpeptidase-like"/>
    <property type="match status" value="1"/>
</dbReference>
<dbReference type="PANTHER" id="PTHR35333">
    <property type="entry name" value="BETA-LACTAMASE"/>
    <property type="match status" value="1"/>
</dbReference>
<organism evidence="9 10">
    <name type="scientific">Vibrio thalassae</name>
    <dbReference type="NCBI Taxonomy" id="1243014"/>
    <lineage>
        <taxon>Bacteria</taxon>
        <taxon>Pseudomonadati</taxon>
        <taxon>Pseudomonadota</taxon>
        <taxon>Gammaproteobacteria</taxon>
        <taxon>Vibrionales</taxon>
        <taxon>Vibrionaceae</taxon>
        <taxon>Vibrio</taxon>
    </lineage>
</organism>
<comment type="catalytic activity">
    <reaction evidence="1 6">
        <text>a beta-lactam + H2O = a substituted beta-amino acid</text>
        <dbReference type="Rhea" id="RHEA:20401"/>
        <dbReference type="ChEBI" id="CHEBI:15377"/>
        <dbReference type="ChEBI" id="CHEBI:35627"/>
        <dbReference type="ChEBI" id="CHEBI:140347"/>
        <dbReference type="EC" id="3.5.2.6"/>
    </reaction>
</comment>
<dbReference type="PANTHER" id="PTHR35333:SF3">
    <property type="entry name" value="BETA-LACTAMASE-TYPE TRANSPEPTIDASE FOLD CONTAINING PROTEIN"/>
    <property type="match status" value="1"/>
</dbReference>
<evidence type="ECO:0000256" key="6">
    <source>
        <dbReference type="RuleBase" id="RU361140"/>
    </source>
</evidence>
<evidence type="ECO:0000256" key="4">
    <source>
        <dbReference type="ARBA" id="ARBA00022801"/>
    </source>
</evidence>
<evidence type="ECO:0000259" key="8">
    <source>
        <dbReference type="Pfam" id="PF13354"/>
    </source>
</evidence>
<name>A0A240EKE6_9VIBR</name>
<dbReference type="InterPro" id="IPR012338">
    <property type="entry name" value="Beta-lactam/transpept-like"/>
</dbReference>
<keyword evidence="7" id="KW-0732">Signal</keyword>
<dbReference type="PROSITE" id="PS00146">
    <property type="entry name" value="BETA_LACTAMASE_A"/>
    <property type="match status" value="1"/>
</dbReference>
<accession>A0A240EKE6</accession>